<dbReference type="Proteomes" id="UP000245768">
    <property type="component" value="Unassembled WGS sequence"/>
</dbReference>
<dbReference type="GeneID" id="37044429"/>
<proteinExistence type="predicted"/>
<dbReference type="EMBL" id="KZ819638">
    <property type="protein sequence ID" value="PWN88706.1"/>
    <property type="molecule type" value="Genomic_DNA"/>
</dbReference>
<evidence type="ECO:0000313" key="3">
    <source>
        <dbReference type="Proteomes" id="UP000245768"/>
    </source>
</evidence>
<evidence type="ECO:0000313" key="2">
    <source>
        <dbReference type="EMBL" id="PWN88706.1"/>
    </source>
</evidence>
<dbReference type="RefSeq" id="XP_025375904.1">
    <property type="nucleotide sequence ID" value="XM_025522513.1"/>
</dbReference>
<feature type="region of interest" description="Disordered" evidence="1">
    <location>
        <begin position="45"/>
        <end position="87"/>
    </location>
</feature>
<dbReference type="InParanoid" id="A0A316YI07"/>
<dbReference type="OrthoDB" id="2552299at2759"/>
<evidence type="ECO:0000256" key="1">
    <source>
        <dbReference type="SAM" id="MobiDB-lite"/>
    </source>
</evidence>
<reference evidence="2 3" key="1">
    <citation type="journal article" date="2018" name="Mol. Biol. Evol.">
        <title>Broad Genomic Sampling Reveals a Smut Pathogenic Ancestry of the Fungal Clade Ustilaginomycotina.</title>
        <authorList>
            <person name="Kijpornyongpan T."/>
            <person name="Mondo S.J."/>
            <person name="Barry K."/>
            <person name="Sandor L."/>
            <person name="Lee J."/>
            <person name="Lipzen A."/>
            <person name="Pangilinan J."/>
            <person name="LaButti K."/>
            <person name="Hainaut M."/>
            <person name="Henrissat B."/>
            <person name="Grigoriev I.V."/>
            <person name="Spatafora J.W."/>
            <person name="Aime M.C."/>
        </authorList>
    </citation>
    <scope>NUCLEOTIDE SEQUENCE [LARGE SCALE GENOMIC DNA]</scope>
    <source>
        <strain evidence="2 3">MCA 4198</strain>
    </source>
</reference>
<dbReference type="AlphaFoldDB" id="A0A316YI07"/>
<organism evidence="2 3">
    <name type="scientific">Acaromyces ingoldii</name>
    <dbReference type="NCBI Taxonomy" id="215250"/>
    <lineage>
        <taxon>Eukaryota</taxon>
        <taxon>Fungi</taxon>
        <taxon>Dikarya</taxon>
        <taxon>Basidiomycota</taxon>
        <taxon>Ustilaginomycotina</taxon>
        <taxon>Exobasidiomycetes</taxon>
        <taxon>Exobasidiales</taxon>
        <taxon>Cryptobasidiaceae</taxon>
        <taxon>Acaromyces</taxon>
    </lineage>
</organism>
<gene>
    <name evidence="2" type="ORF">FA10DRAFT_268871</name>
</gene>
<keyword evidence="3" id="KW-1185">Reference proteome</keyword>
<feature type="compositionally biased region" description="Basic and acidic residues" evidence="1">
    <location>
        <begin position="56"/>
        <end position="72"/>
    </location>
</feature>
<protein>
    <submittedName>
        <fullName evidence="2">Uncharacterized protein</fullName>
    </submittedName>
</protein>
<name>A0A316YI07_9BASI</name>
<accession>A0A316YI07</accession>
<sequence length="87" mass="9566">MPPRPRMSLGDLAQRATVTGLVGMGIWGLWLTGAVWKSRRGDDAIHGTLGPSPEVAAREAQMRDALEERLQRQQDAQKINPPPLRPS</sequence>